<dbReference type="InterPro" id="IPR043428">
    <property type="entry name" value="LivM-like"/>
</dbReference>
<dbReference type="GO" id="GO:0015658">
    <property type="term" value="F:branched-chain amino acid transmembrane transporter activity"/>
    <property type="evidence" value="ECO:0007669"/>
    <property type="project" value="InterPro"/>
</dbReference>
<accession>A0A2R6XY34</accession>
<protein>
    <submittedName>
        <fullName evidence="7">Branched-chain amino acid transport system permease protein LivM</fullName>
    </submittedName>
</protein>
<dbReference type="InterPro" id="IPR001851">
    <property type="entry name" value="ABC_transp_permease"/>
</dbReference>
<dbReference type="PANTHER" id="PTHR30482">
    <property type="entry name" value="HIGH-AFFINITY BRANCHED-CHAIN AMINO ACID TRANSPORT SYSTEM PERMEASE"/>
    <property type="match status" value="1"/>
</dbReference>
<dbReference type="PANTHER" id="PTHR30482:SF10">
    <property type="entry name" value="HIGH-AFFINITY BRANCHED-CHAIN AMINO ACID TRANSPORT PROTEIN BRAE"/>
    <property type="match status" value="1"/>
</dbReference>
<feature type="transmembrane region" description="Helical" evidence="6">
    <location>
        <begin position="6"/>
        <end position="27"/>
    </location>
</feature>
<name>A0A2R6XY34_9BACL</name>
<feature type="transmembrane region" description="Helical" evidence="6">
    <location>
        <begin position="59"/>
        <end position="80"/>
    </location>
</feature>
<keyword evidence="4 6" id="KW-1133">Transmembrane helix</keyword>
<evidence type="ECO:0000313" key="8">
    <source>
        <dbReference type="Proteomes" id="UP000244338"/>
    </source>
</evidence>
<feature type="transmembrane region" description="Helical" evidence="6">
    <location>
        <begin position="239"/>
        <end position="264"/>
    </location>
</feature>
<dbReference type="Proteomes" id="UP000244338">
    <property type="component" value="Unassembled WGS sequence"/>
</dbReference>
<keyword evidence="3 6" id="KW-0812">Transmembrane</keyword>
<feature type="transmembrane region" description="Helical" evidence="6">
    <location>
        <begin position="203"/>
        <end position="227"/>
    </location>
</feature>
<dbReference type="EMBL" id="PEBX01000138">
    <property type="protein sequence ID" value="PTQ55326.1"/>
    <property type="molecule type" value="Genomic_DNA"/>
</dbReference>
<proteinExistence type="predicted"/>
<dbReference type="Pfam" id="PF02653">
    <property type="entry name" value="BPD_transp_2"/>
    <property type="match status" value="1"/>
</dbReference>
<gene>
    <name evidence="7" type="ORF">BSOLF_2439</name>
</gene>
<evidence type="ECO:0000256" key="4">
    <source>
        <dbReference type="ARBA" id="ARBA00022989"/>
    </source>
</evidence>
<feature type="transmembrane region" description="Helical" evidence="6">
    <location>
        <begin position="276"/>
        <end position="295"/>
    </location>
</feature>
<keyword evidence="2" id="KW-1003">Cell membrane</keyword>
<evidence type="ECO:0000256" key="2">
    <source>
        <dbReference type="ARBA" id="ARBA00022475"/>
    </source>
</evidence>
<dbReference type="AlphaFoldDB" id="A0A2R6XY34"/>
<evidence type="ECO:0000256" key="1">
    <source>
        <dbReference type="ARBA" id="ARBA00004651"/>
    </source>
</evidence>
<dbReference type="GO" id="GO:0005886">
    <property type="term" value="C:plasma membrane"/>
    <property type="evidence" value="ECO:0007669"/>
    <property type="project" value="UniProtKB-SubCell"/>
</dbReference>
<feature type="transmembrane region" description="Helical" evidence="6">
    <location>
        <begin position="147"/>
        <end position="168"/>
    </location>
</feature>
<reference evidence="8" key="1">
    <citation type="journal article" date="2018" name="Sci. Rep.">
        <title>Lignite coal burning seam in the remote Altai Mountains harbors a hydrogen-driven thermophilic microbial community.</title>
        <authorList>
            <person name="Kadnikov V.V."/>
            <person name="Mardanov A.V."/>
            <person name="Ivasenko D.A."/>
            <person name="Antsiferov D.V."/>
            <person name="Beletsky A.V."/>
            <person name="Karnachuk O.V."/>
            <person name="Ravin N.V."/>
        </authorList>
    </citation>
    <scope>NUCLEOTIDE SEQUENCE [LARGE SCALE GENOMIC DNA]</scope>
</reference>
<evidence type="ECO:0000256" key="6">
    <source>
        <dbReference type="SAM" id="Phobius"/>
    </source>
</evidence>
<comment type="caution">
    <text evidence="7">The sequence shown here is derived from an EMBL/GenBank/DDBJ whole genome shotgun (WGS) entry which is preliminary data.</text>
</comment>
<comment type="subcellular location">
    <subcellularLocation>
        <location evidence="1">Cell membrane</location>
        <topology evidence="1">Multi-pass membrane protein</topology>
    </subcellularLocation>
</comment>
<evidence type="ECO:0000256" key="5">
    <source>
        <dbReference type="ARBA" id="ARBA00023136"/>
    </source>
</evidence>
<evidence type="ECO:0000313" key="7">
    <source>
        <dbReference type="EMBL" id="PTQ55326.1"/>
    </source>
</evidence>
<organism evidence="7 8">
    <name type="scientific">Candidatus Carbonibacillus altaicus</name>
    <dbReference type="NCBI Taxonomy" id="2163959"/>
    <lineage>
        <taxon>Bacteria</taxon>
        <taxon>Bacillati</taxon>
        <taxon>Bacillota</taxon>
        <taxon>Bacilli</taxon>
        <taxon>Bacillales</taxon>
        <taxon>Candidatus Carbonibacillus</taxon>
    </lineage>
</organism>
<feature type="transmembrane region" description="Helical" evidence="6">
    <location>
        <begin position="87"/>
        <end position="110"/>
    </location>
</feature>
<sequence>MEWLNPYQVQIATFILINILLALSVYMTLATGQLSLGQAGFMSIGAYTAALFVKNLGWPLLPALVMAMLSPAFVALVIGWPTLRLRGLYLAIATLGFGEVVRVVILNLPFTGGALGLKGLPSLGTMLMEPLKAMGMTKPPFGLSVPLFKALLTFVFIFILILIVLWLLARLMKARVGRAFYAIRSDEVAAQAMGIHLQSYKMLSFVMGSMLAGLGGGLFAFVTTAIAPEDFSYHRVVEMLSFAVIGGSELIWGPVLGAILLTALPEVLRILSDYKMLFYGLTLLLVMALRPRGLFTLDTVRFWRRRKKTVPNDGV</sequence>
<dbReference type="CDD" id="cd06581">
    <property type="entry name" value="TM_PBP1_LivM_like"/>
    <property type="match status" value="1"/>
</dbReference>
<keyword evidence="5 6" id="KW-0472">Membrane</keyword>
<evidence type="ECO:0000256" key="3">
    <source>
        <dbReference type="ARBA" id="ARBA00022692"/>
    </source>
</evidence>
<feature type="transmembrane region" description="Helical" evidence="6">
    <location>
        <begin position="34"/>
        <end position="53"/>
    </location>
</feature>